<keyword evidence="2" id="KW-0808">Transferase</keyword>
<dbReference type="SUPFAM" id="SSF82199">
    <property type="entry name" value="SET domain"/>
    <property type="match status" value="1"/>
</dbReference>
<dbReference type="GeneID" id="103504533"/>
<proteinExistence type="predicted"/>
<dbReference type="SMR" id="A0A1S3CSX5"/>
<dbReference type="Proteomes" id="UP001652600">
    <property type="component" value="Chromosome 9"/>
</dbReference>
<evidence type="ECO:0000313" key="6">
    <source>
        <dbReference type="RefSeq" id="XP_008467099.1"/>
    </source>
</evidence>
<dbReference type="InterPro" id="IPR050600">
    <property type="entry name" value="SETD3_SETD6_MTase"/>
</dbReference>
<dbReference type="GO" id="GO:0016279">
    <property type="term" value="F:protein-lysine N-methyltransferase activity"/>
    <property type="evidence" value="ECO:0007669"/>
    <property type="project" value="TreeGrafter"/>
</dbReference>
<organism evidence="5 6">
    <name type="scientific">Cucumis melo</name>
    <name type="common">Muskmelon</name>
    <dbReference type="NCBI Taxonomy" id="3656"/>
    <lineage>
        <taxon>Eukaryota</taxon>
        <taxon>Viridiplantae</taxon>
        <taxon>Streptophyta</taxon>
        <taxon>Embryophyta</taxon>
        <taxon>Tracheophyta</taxon>
        <taxon>Spermatophyta</taxon>
        <taxon>Magnoliopsida</taxon>
        <taxon>eudicotyledons</taxon>
        <taxon>Gunneridae</taxon>
        <taxon>Pentapetalae</taxon>
        <taxon>rosids</taxon>
        <taxon>fabids</taxon>
        <taxon>Cucurbitales</taxon>
        <taxon>Cucurbitaceae</taxon>
        <taxon>Benincaseae</taxon>
        <taxon>Cucumis</taxon>
    </lineage>
</organism>
<dbReference type="Gene3D" id="3.90.1410.10">
    <property type="entry name" value="set domain protein methyltransferase, domain 1"/>
    <property type="match status" value="1"/>
</dbReference>
<evidence type="ECO:0000256" key="3">
    <source>
        <dbReference type="ARBA" id="ARBA00022691"/>
    </source>
</evidence>
<reference evidence="6" key="1">
    <citation type="submission" date="2025-08" db="UniProtKB">
        <authorList>
            <consortium name="RefSeq"/>
        </authorList>
    </citation>
    <scope>IDENTIFICATION</scope>
    <source>
        <tissue evidence="6">Stem</tissue>
    </source>
</reference>
<dbReference type="PANTHER" id="PTHR13271:SF116">
    <property type="entry name" value="F21J9.27"/>
    <property type="match status" value="1"/>
</dbReference>
<evidence type="ECO:0000256" key="1">
    <source>
        <dbReference type="ARBA" id="ARBA00022603"/>
    </source>
</evidence>
<sequence>MPILALDSSLPTTFPKVLNLLSFLTIFPCALSPPKPAILMRPTPFLSIWLAKFLYLAEELWSMKLGLKLLKERAKVGSFWWAYIGNLPEVFTVPIFFSGDDIKNLQYAPLLYQVNKRCRFLLDFEKEVKRTLDSIKPENHPFGGQTVDASSLGWAMAAVSSRAFRLYSKNLTDGTPTSVPMMLPLIDMCNHSFNSNARIIQEQDASMKLKVKVVAETEIEGNAPLTLNYGCLDNDLFLLDYGFVLPSNQYDYIELKYDEALLEAASIVAGISSENFSSPAPWQKFILTKLNLHGEAALLKVSIGGSEVVDGRLLAALRVLLSVDEEMVQKHDLSVLKSLSAEAPLGIANEVAALRTVIALCVIALGHFPTKIMEDETLLKKCESETSKLAIQFRLQKKSVIIDAMSNLTRRVKLLSSKAVSQG</sequence>
<keyword evidence="5" id="KW-1185">Reference proteome</keyword>
<dbReference type="AlphaFoldDB" id="A0A1S3CSX5"/>
<dbReference type="FunFam" id="3.90.1410.10:FF:000009">
    <property type="entry name" value="Histone-lysine N-methyltransferase setd3"/>
    <property type="match status" value="1"/>
</dbReference>
<dbReference type="FunFam" id="3.90.1420.10:FF:000007">
    <property type="entry name" value="SET domain containing protein"/>
    <property type="match status" value="1"/>
</dbReference>
<feature type="domain" description="Rubisco LSMT substrate-binding" evidence="4">
    <location>
        <begin position="281"/>
        <end position="400"/>
    </location>
</feature>
<dbReference type="GO" id="GO:0032259">
    <property type="term" value="P:methylation"/>
    <property type="evidence" value="ECO:0007669"/>
    <property type="project" value="UniProtKB-KW"/>
</dbReference>
<dbReference type="RefSeq" id="XP_008467099.1">
    <property type="nucleotide sequence ID" value="XM_008468877.3"/>
</dbReference>
<evidence type="ECO:0000256" key="2">
    <source>
        <dbReference type="ARBA" id="ARBA00022679"/>
    </source>
</evidence>
<accession>A0A1S3CSX5</accession>
<protein>
    <submittedName>
        <fullName evidence="6">Uncharacterized protein LOC103504533 isoform X3</fullName>
    </submittedName>
</protein>
<dbReference type="SUPFAM" id="SSF81822">
    <property type="entry name" value="RuBisCo LSMT C-terminal, substrate-binding domain"/>
    <property type="match status" value="1"/>
</dbReference>
<dbReference type="CDD" id="cd10527">
    <property type="entry name" value="SET_LSMT"/>
    <property type="match status" value="1"/>
</dbReference>
<dbReference type="InterPro" id="IPR046341">
    <property type="entry name" value="SET_dom_sf"/>
</dbReference>
<name>A0A1S3CSX5_CUCME</name>
<dbReference type="InterPro" id="IPR036464">
    <property type="entry name" value="Rubisco_LSMT_subst-bd_sf"/>
</dbReference>
<keyword evidence="1" id="KW-0489">Methyltransferase</keyword>
<keyword evidence="3" id="KW-0949">S-adenosyl-L-methionine</keyword>
<evidence type="ECO:0000313" key="5">
    <source>
        <dbReference type="Proteomes" id="UP001652600"/>
    </source>
</evidence>
<gene>
    <name evidence="6" type="primary">LOC103504533</name>
</gene>
<dbReference type="Pfam" id="PF09273">
    <property type="entry name" value="Rubis-subs-bind"/>
    <property type="match status" value="1"/>
</dbReference>
<dbReference type="Gene3D" id="3.90.1420.10">
    <property type="entry name" value="Rubisco LSMT, substrate-binding domain"/>
    <property type="match status" value="1"/>
</dbReference>
<dbReference type="PANTHER" id="PTHR13271">
    <property type="entry name" value="UNCHARACTERIZED PUTATIVE METHYLTRANSFERASE"/>
    <property type="match status" value="1"/>
</dbReference>
<evidence type="ECO:0000259" key="4">
    <source>
        <dbReference type="Pfam" id="PF09273"/>
    </source>
</evidence>
<dbReference type="InterPro" id="IPR015353">
    <property type="entry name" value="Rubisco_LSMT_subst-bd"/>
</dbReference>